<reference evidence="1" key="2">
    <citation type="submission" date="2020-10" db="EMBL/GenBank/DDBJ databases">
        <title>Comparative genomics of the Acetobacterium genus.</title>
        <authorList>
            <person name="Marshall C."/>
            <person name="May H."/>
            <person name="Norman S."/>
        </authorList>
    </citation>
    <scope>NUCLEOTIDE SEQUENCE</scope>
    <source>
        <strain evidence="1">DER-2019</strain>
    </source>
</reference>
<keyword evidence="2" id="KW-1185">Reference proteome</keyword>
<comment type="caution">
    <text evidence="1">The sequence shown here is derived from an EMBL/GenBank/DDBJ whole genome shotgun (WGS) entry which is preliminary data.</text>
</comment>
<dbReference type="InterPro" id="IPR014287">
    <property type="entry name" value="Nase_Fe-Fe_AnfO"/>
</dbReference>
<dbReference type="EMBL" id="WJBD01000012">
    <property type="protein sequence ID" value="MBC3888838.1"/>
    <property type="molecule type" value="Genomic_DNA"/>
</dbReference>
<dbReference type="AlphaFoldDB" id="A0A923I2K6"/>
<protein>
    <recommendedName>
        <fullName evidence="3">Nitrogenase</fullName>
    </recommendedName>
</protein>
<accession>A0A923I2K6</accession>
<evidence type="ECO:0000313" key="1">
    <source>
        <dbReference type="EMBL" id="MBC3888838.1"/>
    </source>
</evidence>
<name>A0A923I2K6_9FIRM</name>
<evidence type="ECO:0008006" key="3">
    <source>
        <dbReference type="Google" id="ProtNLM"/>
    </source>
</evidence>
<proteinExistence type="predicted"/>
<sequence>MMGNSKITPAVQMTVQSVSDVREDVMDIAVLVNASGKSSVFNENGIIKVYSKNTQGWNLTREKVYSIDHLENGNGLRDYMNEIGLWLNSCKVLVVKRIRGIHYLALEHFQISMLEIEGYPEEFLEYIQDCEKHQRTEEKVPLEAIAIFEQHPGYFYIDLQDVMSGKTSYNSKQILLPFFKEKAFTQLEIVCAHIPKWFEKELPLLGLKYNSGESGRCLKVQVSKV</sequence>
<dbReference type="Proteomes" id="UP000616595">
    <property type="component" value="Unassembled WGS sequence"/>
</dbReference>
<dbReference type="OrthoDB" id="200286at2"/>
<organism evidence="1 2">
    <name type="scientific">Acetobacterium paludosum</name>
    <dbReference type="NCBI Taxonomy" id="52693"/>
    <lineage>
        <taxon>Bacteria</taxon>
        <taxon>Bacillati</taxon>
        <taxon>Bacillota</taxon>
        <taxon>Clostridia</taxon>
        <taxon>Eubacteriales</taxon>
        <taxon>Eubacteriaceae</taxon>
        <taxon>Acetobacterium</taxon>
    </lineage>
</organism>
<gene>
    <name evidence="1" type="ORF">GH810_10990</name>
</gene>
<dbReference type="Pfam" id="PF09582">
    <property type="entry name" value="AnfO_nitrog"/>
    <property type="match status" value="1"/>
</dbReference>
<reference evidence="1" key="1">
    <citation type="submission" date="2019-10" db="EMBL/GenBank/DDBJ databases">
        <authorList>
            <person name="Ross D.E."/>
            <person name="Gulliver D."/>
        </authorList>
    </citation>
    <scope>NUCLEOTIDE SEQUENCE</scope>
    <source>
        <strain evidence="1">DER-2019</strain>
    </source>
</reference>
<evidence type="ECO:0000313" key="2">
    <source>
        <dbReference type="Proteomes" id="UP000616595"/>
    </source>
</evidence>